<sequence length="299" mass="33501">MTAYRHVCPCCCQRPHASLRGPEPQPSQKLFLRRHFLAVSLGVLALEGPANADQQQDSLYTLGEINGVLNACPLSSLSCASTQNDDQDHFIPPWQYDGDLQSARDRLLKIATGEVAVTGLLEGAPGLPGVSRTDAAGFILEGVRNTLRGEPLPQRPTRQQGSKSFRFDAVLADQHTAEDGSQYMHFTFNRGRESGAVIDAEFLLLTGDNIVDIHATSRGRPGLQDARIDLSLSEGLIYERNTAKRLMEEIRKALRWENAPVLTDFDPRFNQKRLMFFERFYQPFLGKSQRIQEEPIYDK</sequence>
<dbReference type="PANTHER" id="PTHR34801">
    <property type="entry name" value="EXPRESSED PROTEIN"/>
    <property type="match status" value="1"/>
</dbReference>
<dbReference type="EMBL" id="CAUYUE010000008">
    <property type="protein sequence ID" value="CAK0783266.1"/>
    <property type="molecule type" value="Genomic_DNA"/>
</dbReference>
<name>A0AAV1I8U5_9CHLO</name>
<keyword evidence="2" id="KW-1185">Reference proteome</keyword>
<dbReference type="PANTHER" id="PTHR34801:SF2">
    <property type="entry name" value="EXPRESSED PROTEIN"/>
    <property type="match status" value="1"/>
</dbReference>
<gene>
    <name evidence="1" type="ORF">CVIRNUC_006465</name>
</gene>
<protein>
    <submittedName>
        <fullName evidence="1">Uncharacterized protein</fullName>
    </submittedName>
</protein>
<dbReference type="Proteomes" id="UP001314263">
    <property type="component" value="Unassembled WGS sequence"/>
</dbReference>
<comment type="caution">
    <text evidence="1">The sequence shown here is derived from an EMBL/GenBank/DDBJ whole genome shotgun (WGS) entry which is preliminary data.</text>
</comment>
<accession>A0AAV1I8U5</accession>
<proteinExistence type="predicted"/>
<organism evidence="1 2">
    <name type="scientific">Coccomyxa viridis</name>
    <dbReference type="NCBI Taxonomy" id="1274662"/>
    <lineage>
        <taxon>Eukaryota</taxon>
        <taxon>Viridiplantae</taxon>
        <taxon>Chlorophyta</taxon>
        <taxon>core chlorophytes</taxon>
        <taxon>Trebouxiophyceae</taxon>
        <taxon>Trebouxiophyceae incertae sedis</taxon>
        <taxon>Coccomyxaceae</taxon>
        <taxon>Coccomyxa</taxon>
    </lineage>
</organism>
<evidence type="ECO:0000313" key="1">
    <source>
        <dbReference type="EMBL" id="CAK0783266.1"/>
    </source>
</evidence>
<evidence type="ECO:0000313" key="2">
    <source>
        <dbReference type="Proteomes" id="UP001314263"/>
    </source>
</evidence>
<dbReference type="AlphaFoldDB" id="A0AAV1I8U5"/>
<reference evidence="1 2" key="1">
    <citation type="submission" date="2023-10" db="EMBL/GenBank/DDBJ databases">
        <authorList>
            <person name="Maclean D."/>
            <person name="Macfadyen A."/>
        </authorList>
    </citation>
    <scope>NUCLEOTIDE SEQUENCE [LARGE SCALE GENOMIC DNA]</scope>
</reference>